<dbReference type="NCBIfam" id="TIGR04409">
    <property type="entry name" value="LptC_YrbK"/>
    <property type="match status" value="1"/>
</dbReference>
<gene>
    <name evidence="1" type="ORF">IL45_07630</name>
</gene>
<evidence type="ECO:0008006" key="3">
    <source>
        <dbReference type="Google" id="ProtNLM"/>
    </source>
</evidence>
<comment type="caution">
    <text evidence="1">The sequence shown here is derived from an EMBL/GenBank/DDBJ whole genome shotgun (WGS) entry which is preliminary data.</text>
</comment>
<organism evidence="1 2">
    <name type="scientific">Nonlabens ulvanivorans</name>
    <name type="common">Persicivirga ulvanivorans</name>
    <dbReference type="NCBI Taxonomy" id="906888"/>
    <lineage>
        <taxon>Bacteria</taxon>
        <taxon>Pseudomonadati</taxon>
        <taxon>Bacteroidota</taxon>
        <taxon>Flavobacteriia</taxon>
        <taxon>Flavobacteriales</taxon>
        <taxon>Flavobacteriaceae</taxon>
        <taxon>Nonlabens</taxon>
    </lineage>
</organism>
<dbReference type="OrthoDB" id="1427074at2"/>
<dbReference type="AlphaFoldDB" id="A0A084JSS9"/>
<dbReference type="GO" id="GO:0015221">
    <property type="term" value="F:lipopolysaccharide transmembrane transporter activity"/>
    <property type="evidence" value="ECO:0007669"/>
    <property type="project" value="InterPro"/>
</dbReference>
<dbReference type="Pfam" id="PF06835">
    <property type="entry name" value="LptC"/>
    <property type="match status" value="1"/>
</dbReference>
<dbReference type="InterPro" id="IPR026265">
    <property type="entry name" value="LptC"/>
</dbReference>
<dbReference type="GO" id="GO:0005886">
    <property type="term" value="C:plasma membrane"/>
    <property type="evidence" value="ECO:0007669"/>
    <property type="project" value="InterPro"/>
</dbReference>
<name>A0A084JSS9_NONUL</name>
<reference evidence="1 2" key="1">
    <citation type="submission" date="2014-07" db="EMBL/GenBank/DDBJ databases">
        <title>Draft genome sequence of Nonlabens ulvanivorans, an ulvan degrading bacterium.</title>
        <authorList>
            <person name="Kopel M."/>
            <person name="Helbert W."/>
            <person name="Henrissat B."/>
            <person name="Doniger T."/>
            <person name="Banin E."/>
        </authorList>
    </citation>
    <scope>NUCLEOTIDE SEQUENCE [LARGE SCALE GENOMIC DNA]</scope>
    <source>
        <strain evidence="1 2">PLR</strain>
    </source>
</reference>
<proteinExistence type="predicted"/>
<dbReference type="Proteomes" id="UP000028531">
    <property type="component" value="Unassembled WGS sequence"/>
</dbReference>
<dbReference type="RefSeq" id="WP_042295982.1">
    <property type="nucleotide sequence ID" value="NZ_CP138994.1"/>
</dbReference>
<protein>
    <recommendedName>
        <fullName evidence="3">LPS export ABC transporter periplasmic protein LptC</fullName>
    </recommendedName>
</protein>
<dbReference type="EMBL" id="JPJI01000032">
    <property type="protein sequence ID" value="KEZ92013.1"/>
    <property type="molecule type" value="Genomic_DNA"/>
</dbReference>
<evidence type="ECO:0000313" key="1">
    <source>
        <dbReference type="EMBL" id="KEZ92013.1"/>
    </source>
</evidence>
<evidence type="ECO:0000313" key="2">
    <source>
        <dbReference type="Proteomes" id="UP000028531"/>
    </source>
</evidence>
<dbReference type="Gene3D" id="2.60.450.10">
    <property type="entry name" value="Lipopolysaccharide (LPS) transport protein A like domain"/>
    <property type="match status" value="1"/>
</dbReference>
<accession>A0A084JSS9</accession>
<dbReference type="InterPro" id="IPR010664">
    <property type="entry name" value="LipoPS_assembly_LptC-rel"/>
</dbReference>
<sequence>MKQLIHLLKITITAMAVICVLSCDDNLKAIQKMQIASNEPMGEVKEMLLKHTDSGLIKVKMSGETMLDFSNDIYPYTEFPDGIHVVVYEHKKDSVLETNITADYAIMYSESDLVDLKGNVTIVNHDGNTFHGEQLYWDQTAKWIFTDQSFSTQLKNASTSGTMLDADEEYNKITVRDNNDQFYRTPLKK</sequence>